<proteinExistence type="predicted"/>
<gene>
    <name evidence="2" type="ORF">SPHA_41878</name>
</gene>
<keyword evidence="1" id="KW-0472">Membrane</keyword>
<evidence type="ECO:0000313" key="2">
    <source>
        <dbReference type="EMBL" id="CAE1279564.1"/>
    </source>
</evidence>
<feature type="transmembrane region" description="Helical" evidence="1">
    <location>
        <begin position="27"/>
        <end position="49"/>
    </location>
</feature>
<keyword evidence="3" id="KW-1185">Reference proteome</keyword>
<evidence type="ECO:0000256" key="1">
    <source>
        <dbReference type="SAM" id="Phobius"/>
    </source>
</evidence>
<name>A0A812CMV2_ACAPH</name>
<feature type="transmembrane region" description="Helical" evidence="1">
    <location>
        <begin position="61"/>
        <end position="82"/>
    </location>
</feature>
<comment type="caution">
    <text evidence="2">The sequence shown here is derived from an EMBL/GenBank/DDBJ whole genome shotgun (WGS) entry which is preliminary data.</text>
</comment>
<reference evidence="2" key="1">
    <citation type="submission" date="2021-01" db="EMBL/GenBank/DDBJ databases">
        <authorList>
            <person name="Li R."/>
            <person name="Bekaert M."/>
        </authorList>
    </citation>
    <scope>NUCLEOTIDE SEQUENCE</scope>
    <source>
        <strain evidence="2">Farmed</strain>
    </source>
</reference>
<dbReference type="AlphaFoldDB" id="A0A812CMV2"/>
<dbReference type="Proteomes" id="UP000597762">
    <property type="component" value="Unassembled WGS sequence"/>
</dbReference>
<accession>A0A812CMV2</accession>
<keyword evidence="1" id="KW-1133">Transmembrane helix</keyword>
<protein>
    <submittedName>
        <fullName evidence="2">Uncharacterized protein</fullName>
    </submittedName>
</protein>
<feature type="transmembrane region" description="Helical" evidence="1">
    <location>
        <begin position="120"/>
        <end position="139"/>
    </location>
</feature>
<sequence length="165" mass="19376">MSHCFLSFLFFFGFSHSYFYLFFFLGYFPSYFFLQMLSLSILLLLRCSVFSLQLKYTPFHFFFLSSEALKFLPSFIAFLSLLRNMSSPFAATQFPRLLSFTSFPIGSQPPESFVDHTKPIFFLTSQIFSFFPLFLFIFLSFRFVCVAFPVDHFILDQIPAQPLAQ</sequence>
<organism evidence="2 3">
    <name type="scientific">Acanthosepion pharaonis</name>
    <name type="common">Pharaoh cuttlefish</name>
    <name type="synonym">Sepia pharaonis</name>
    <dbReference type="NCBI Taxonomy" id="158019"/>
    <lineage>
        <taxon>Eukaryota</taxon>
        <taxon>Metazoa</taxon>
        <taxon>Spiralia</taxon>
        <taxon>Lophotrochozoa</taxon>
        <taxon>Mollusca</taxon>
        <taxon>Cephalopoda</taxon>
        <taxon>Coleoidea</taxon>
        <taxon>Decapodiformes</taxon>
        <taxon>Sepiida</taxon>
        <taxon>Sepiina</taxon>
        <taxon>Sepiidae</taxon>
        <taxon>Acanthosepion</taxon>
    </lineage>
</organism>
<evidence type="ECO:0000313" key="3">
    <source>
        <dbReference type="Proteomes" id="UP000597762"/>
    </source>
</evidence>
<keyword evidence="1" id="KW-0812">Transmembrane</keyword>
<dbReference type="EMBL" id="CAHIKZ030002024">
    <property type="protein sequence ID" value="CAE1279564.1"/>
    <property type="molecule type" value="Genomic_DNA"/>
</dbReference>